<feature type="domain" description="Isochorismatase-like" evidence="1">
    <location>
        <begin position="53"/>
        <end position="145"/>
    </location>
</feature>
<protein>
    <recommendedName>
        <fullName evidence="1">Isochorismatase-like domain-containing protein</fullName>
    </recommendedName>
</protein>
<name>A0A2T2WF52_9FIRM</name>
<sequence>MKTAWMGGESHKDYGLVGRRLLSSLDLVRVQTNAAFSRERTQIVRGGIGQHLAHAEHAAWFRLQAPHPGLHPVFVPRPNRIHVVKHFPHAFLDTNRYDRLQRLNGREIARLGMMTPMCSDAIWRAAFDSNHQEALLHDATGPSDRSFANGVTSIQTEFSRPFTSLSKCRASPNRAANVDRLARSHNGPLVLS</sequence>
<dbReference type="InterPro" id="IPR000868">
    <property type="entry name" value="Isochorismatase-like_dom"/>
</dbReference>
<dbReference type="Gene3D" id="3.40.50.850">
    <property type="entry name" value="Isochorismatase-like"/>
    <property type="match status" value="1"/>
</dbReference>
<evidence type="ECO:0000259" key="1">
    <source>
        <dbReference type="Pfam" id="PF00857"/>
    </source>
</evidence>
<proteinExistence type="predicted"/>
<gene>
    <name evidence="2" type="ORF">C7B45_13250</name>
</gene>
<dbReference type="Proteomes" id="UP000241848">
    <property type="component" value="Unassembled WGS sequence"/>
</dbReference>
<organism evidence="2 3">
    <name type="scientific">Sulfobacillus acidophilus</name>
    <dbReference type="NCBI Taxonomy" id="53633"/>
    <lineage>
        <taxon>Bacteria</taxon>
        <taxon>Bacillati</taxon>
        <taxon>Bacillota</taxon>
        <taxon>Clostridia</taxon>
        <taxon>Eubacteriales</taxon>
        <taxon>Clostridiales Family XVII. Incertae Sedis</taxon>
        <taxon>Sulfobacillus</taxon>
    </lineage>
</organism>
<comment type="caution">
    <text evidence="2">The sequence shown here is derived from an EMBL/GenBank/DDBJ whole genome shotgun (WGS) entry which is preliminary data.</text>
</comment>
<dbReference type="SUPFAM" id="SSF52499">
    <property type="entry name" value="Isochorismatase-like hydrolases"/>
    <property type="match status" value="1"/>
</dbReference>
<evidence type="ECO:0000313" key="2">
    <source>
        <dbReference type="EMBL" id="PSR20850.1"/>
    </source>
</evidence>
<dbReference type="Pfam" id="PF00857">
    <property type="entry name" value="Isochorismatase"/>
    <property type="match status" value="1"/>
</dbReference>
<reference evidence="2 3" key="1">
    <citation type="journal article" date="2014" name="BMC Genomics">
        <title>Comparison of environmental and isolate Sulfobacillus genomes reveals diverse carbon, sulfur, nitrogen, and hydrogen metabolisms.</title>
        <authorList>
            <person name="Justice N.B."/>
            <person name="Norman A."/>
            <person name="Brown C.T."/>
            <person name="Singh A."/>
            <person name="Thomas B.C."/>
            <person name="Banfield J.F."/>
        </authorList>
    </citation>
    <scope>NUCLEOTIDE SEQUENCE [LARGE SCALE GENOMIC DNA]</scope>
    <source>
        <strain evidence="2">AMDSBA3</strain>
    </source>
</reference>
<accession>A0A2T2WF52</accession>
<evidence type="ECO:0000313" key="3">
    <source>
        <dbReference type="Proteomes" id="UP000241848"/>
    </source>
</evidence>
<dbReference type="InterPro" id="IPR036380">
    <property type="entry name" value="Isochorismatase-like_sf"/>
</dbReference>
<dbReference type="EMBL" id="PXYV01000049">
    <property type="protein sequence ID" value="PSR20850.1"/>
    <property type="molecule type" value="Genomic_DNA"/>
</dbReference>
<dbReference type="AlphaFoldDB" id="A0A2T2WF52"/>